<protein>
    <recommendedName>
        <fullName evidence="3">F-box domain-containing protein</fullName>
    </recommendedName>
</protein>
<gene>
    <name evidence="1" type="ORF">DOTSEDRAFT_112459</name>
</gene>
<dbReference type="OMA" id="FCGEFGG"/>
<name>N1PJ77_DOTSN</name>
<dbReference type="AlphaFoldDB" id="N1PJ77"/>
<dbReference type="Proteomes" id="UP000016933">
    <property type="component" value="Unassembled WGS sequence"/>
</dbReference>
<accession>N1PJ77</accession>
<dbReference type="HOGENOM" id="CLU_040048_1_0_1"/>
<feature type="non-terminal residue" evidence="1">
    <location>
        <position position="322"/>
    </location>
</feature>
<dbReference type="EMBL" id="KB446541">
    <property type="protein sequence ID" value="EME42633.1"/>
    <property type="molecule type" value="Genomic_DNA"/>
</dbReference>
<evidence type="ECO:0000313" key="2">
    <source>
        <dbReference type="Proteomes" id="UP000016933"/>
    </source>
</evidence>
<dbReference type="STRING" id="675120.N1PJ77"/>
<keyword evidence="2" id="KW-1185">Reference proteome</keyword>
<organism evidence="1 2">
    <name type="scientific">Dothistroma septosporum (strain NZE10 / CBS 128990)</name>
    <name type="common">Red band needle blight fungus</name>
    <name type="synonym">Mycosphaerella pini</name>
    <dbReference type="NCBI Taxonomy" id="675120"/>
    <lineage>
        <taxon>Eukaryota</taxon>
        <taxon>Fungi</taxon>
        <taxon>Dikarya</taxon>
        <taxon>Ascomycota</taxon>
        <taxon>Pezizomycotina</taxon>
        <taxon>Dothideomycetes</taxon>
        <taxon>Dothideomycetidae</taxon>
        <taxon>Mycosphaerellales</taxon>
        <taxon>Mycosphaerellaceae</taxon>
        <taxon>Dothistroma</taxon>
    </lineage>
</organism>
<evidence type="ECO:0008006" key="3">
    <source>
        <dbReference type="Google" id="ProtNLM"/>
    </source>
</evidence>
<reference evidence="2" key="1">
    <citation type="journal article" date="2012" name="PLoS Genet.">
        <title>The genomes of the fungal plant pathogens Cladosporium fulvum and Dothistroma septosporum reveal adaptation to different hosts and lifestyles but also signatures of common ancestry.</title>
        <authorList>
            <person name="de Wit P.J.G.M."/>
            <person name="van der Burgt A."/>
            <person name="Oekmen B."/>
            <person name="Stergiopoulos I."/>
            <person name="Abd-Elsalam K.A."/>
            <person name="Aerts A.L."/>
            <person name="Bahkali A.H."/>
            <person name="Beenen H.G."/>
            <person name="Chettri P."/>
            <person name="Cox M.P."/>
            <person name="Datema E."/>
            <person name="de Vries R.P."/>
            <person name="Dhillon B."/>
            <person name="Ganley A.R."/>
            <person name="Griffiths S.A."/>
            <person name="Guo Y."/>
            <person name="Hamelin R.C."/>
            <person name="Henrissat B."/>
            <person name="Kabir M.S."/>
            <person name="Jashni M.K."/>
            <person name="Kema G."/>
            <person name="Klaubauf S."/>
            <person name="Lapidus A."/>
            <person name="Levasseur A."/>
            <person name="Lindquist E."/>
            <person name="Mehrabi R."/>
            <person name="Ohm R.A."/>
            <person name="Owen T.J."/>
            <person name="Salamov A."/>
            <person name="Schwelm A."/>
            <person name="Schijlen E."/>
            <person name="Sun H."/>
            <person name="van den Burg H.A."/>
            <person name="van Ham R.C.H.J."/>
            <person name="Zhang S."/>
            <person name="Goodwin S.B."/>
            <person name="Grigoriev I.V."/>
            <person name="Collemare J."/>
            <person name="Bradshaw R.E."/>
        </authorList>
    </citation>
    <scope>NUCLEOTIDE SEQUENCE [LARGE SCALE GENOMIC DNA]</scope>
    <source>
        <strain evidence="2">NZE10 / CBS 128990</strain>
    </source>
</reference>
<dbReference type="eggNOG" id="ENOG502SM08">
    <property type="taxonomic scope" value="Eukaryota"/>
</dbReference>
<sequence>AILRVSSYHRRDYDLAVICLAERDHAVITTISSLQRNCSSSLGVLDQLPVELIDIVCLELDLASLFALRHVSLRGRQIVSALPEFKLITKYAVSCLHAMLRTGTASGICLCTLWHLFCTSVCSTCQKNFGNTLHLLTWKRYCTTCLRGRVHKSAVMTVAHARKQLRLRAPTLRRLPTLKTIPGIYTMEETLHKSSVHLIAEYHAFSSYRDEHGGAEPAIVRREQQSRNVFMSCCAFPSYDTLTRDVERGISCSGCQLISENQDGLREDLVFLRDKVYSKASFLKHYEECEGAQRLWNSSDDGKVQPAELPAWCKIGGYFSSR</sequence>
<proteinExistence type="predicted"/>
<dbReference type="OrthoDB" id="3649172at2759"/>
<reference evidence="1 2" key="2">
    <citation type="journal article" date="2012" name="PLoS Pathog.">
        <title>Diverse lifestyles and strategies of plant pathogenesis encoded in the genomes of eighteen Dothideomycetes fungi.</title>
        <authorList>
            <person name="Ohm R.A."/>
            <person name="Feau N."/>
            <person name="Henrissat B."/>
            <person name="Schoch C.L."/>
            <person name="Horwitz B.A."/>
            <person name="Barry K.W."/>
            <person name="Condon B.J."/>
            <person name="Copeland A.C."/>
            <person name="Dhillon B."/>
            <person name="Glaser F."/>
            <person name="Hesse C.N."/>
            <person name="Kosti I."/>
            <person name="LaButti K."/>
            <person name="Lindquist E.A."/>
            <person name="Lucas S."/>
            <person name="Salamov A.A."/>
            <person name="Bradshaw R.E."/>
            <person name="Ciuffetti L."/>
            <person name="Hamelin R.C."/>
            <person name="Kema G.H.J."/>
            <person name="Lawrence C."/>
            <person name="Scott J.A."/>
            <person name="Spatafora J.W."/>
            <person name="Turgeon B.G."/>
            <person name="de Wit P.J.G.M."/>
            <person name="Zhong S."/>
            <person name="Goodwin S.B."/>
            <person name="Grigoriev I.V."/>
        </authorList>
    </citation>
    <scope>NUCLEOTIDE SEQUENCE [LARGE SCALE GENOMIC DNA]</scope>
    <source>
        <strain evidence="2">NZE10 / CBS 128990</strain>
    </source>
</reference>
<evidence type="ECO:0000313" key="1">
    <source>
        <dbReference type="EMBL" id="EME42633.1"/>
    </source>
</evidence>
<feature type="non-terminal residue" evidence="1">
    <location>
        <position position="1"/>
    </location>
</feature>